<name>A0ABS3LX21_9PROT</name>
<gene>
    <name evidence="2" type="ORF">J2D73_11630</name>
</gene>
<dbReference type="EMBL" id="JAFVMF010000011">
    <property type="protein sequence ID" value="MBO1360438.1"/>
    <property type="molecule type" value="Genomic_DNA"/>
</dbReference>
<protein>
    <submittedName>
        <fullName evidence="2">Uncharacterized protein</fullName>
    </submittedName>
</protein>
<evidence type="ECO:0000313" key="2">
    <source>
        <dbReference type="EMBL" id="MBO1360438.1"/>
    </source>
</evidence>
<sequence length="188" mass="20929">MNFRAILTFFCFATGSVLPVLEVQAAPLNLPAEGRFTVLNGTVTDALHQFCAALRLRVDVDHNLSQNIRRGFTADTPRAFLDTLAAAYNFDWYFDGQVLHVTPEQLTRDQDLPLDGGAYDVLVRDLAAQKISDSRYPIHLSGDGKHVHVFGPPRLIEIVTQELASLERTHDKSVTIYRADSVEHVSVP</sequence>
<keyword evidence="3" id="KW-1185">Reference proteome</keyword>
<accession>A0ABS3LX21</accession>
<reference evidence="2 3" key="1">
    <citation type="submission" date="2021-03" db="EMBL/GenBank/DDBJ databases">
        <title>The complete genome sequence of Acetobacter sacchari TBRC 11175.</title>
        <authorList>
            <person name="Charoenyingcharoen P."/>
            <person name="Yukphan P."/>
        </authorList>
    </citation>
    <scope>NUCLEOTIDE SEQUENCE [LARGE SCALE GENOMIC DNA]</scope>
    <source>
        <strain evidence="2 3">TBRC 11175</strain>
    </source>
</reference>
<dbReference type="Gene3D" id="3.55.50.30">
    <property type="match status" value="1"/>
</dbReference>
<dbReference type="Proteomes" id="UP000664771">
    <property type="component" value="Unassembled WGS sequence"/>
</dbReference>
<keyword evidence="1" id="KW-0732">Signal</keyword>
<dbReference type="Gene3D" id="3.30.1370.120">
    <property type="match status" value="1"/>
</dbReference>
<comment type="caution">
    <text evidence="2">The sequence shown here is derived from an EMBL/GenBank/DDBJ whole genome shotgun (WGS) entry which is preliminary data.</text>
</comment>
<dbReference type="InterPro" id="IPR038591">
    <property type="entry name" value="NolW-like_sf"/>
</dbReference>
<evidence type="ECO:0000256" key="1">
    <source>
        <dbReference type="SAM" id="SignalP"/>
    </source>
</evidence>
<feature type="signal peptide" evidence="1">
    <location>
        <begin position="1"/>
        <end position="25"/>
    </location>
</feature>
<dbReference type="RefSeq" id="WP_207881715.1">
    <property type="nucleotide sequence ID" value="NZ_JAFVMF010000011.1"/>
</dbReference>
<evidence type="ECO:0000313" key="3">
    <source>
        <dbReference type="Proteomes" id="UP000664771"/>
    </source>
</evidence>
<feature type="chain" id="PRO_5046777912" evidence="1">
    <location>
        <begin position="26"/>
        <end position="188"/>
    </location>
</feature>
<organism evidence="2 3">
    <name type="scientific">Acetobacter sacchari</name>
    <dbReference type="NCBI Taxonomy" id="2661687"/>
    <lineage>
        <taxon>Bacteria</taxon>
        <taxon>Pseudomonadati</taxon>
        <taxon>Pseudomonadota</taxon>
        <taxon>Alphaproteobacteria</taxon>
        <taxon>Acetobacterales</taxon>
        <taxon>Acetobacteraceae</taxon>
        <taxon>Acetobacter</taxon>
    </lineage>
</organism>
<proteinExistence type="predicted"/>